<name>A0ABZ1GNG9_9ACTN</name>
<protein>
    <submittedName>
        <fullName evidence="4">Phenylacetic acid degradation protein PaaN</fullName>
    </submittedName>
</protein>
<feature type="domain" description="Aldehyde dehydrogenase" evidence="3">
    <location>
        <begin position="93"/>
        <end position="476"/>
    </location>
</feature>
<dbReference type="PANTHER" id="PTHR42862:SF1">
    <property type="entry name" value="DELTA-1-PYRROLINE-5-CARBOXYLATE DEHYDROGENASE 2, ISOFORM A-RELATED"/>
    <property type="match status" value="1"/>
</dbReference>
<evidence type="ECO:0000313" key="5">
    <source>
        <dbReference type="Proteomes" id="UP001335325"/>
    </source>
</evidence>
<dbReference type="InterPro" id="IPR050485">
    <property type="entry name" value="Proline_metab_enzyme"/>
</dbReference>
<evidence type="ECO:0000313" key="4">
    <source>
        <dbReference type="EMBL" id="WSD07659.1"/>
    </source>
</evidence>
<evidence type="ECO:0000259" key="3">
    <source>
        <dbReference type="Pfam" id="PF00171"/>
    </source>
</evidence>
<dbReference type="RefSeq" id="WP_326753684.1">
    <property type="nucleotide sequence ID" value="NZ_CP109134.1"/>
</dbReference>
<keyword evidence="2" id="KW-0520">NAD</keyword>
<keyword evidence="5" id="KW-1185">Reference proteome</keyword>
<accession>A0ABZ1GNG9</accession>
<dbReference type="InterPro" id="IPR015590">
    <property type="entry name" value="Aldehyde_DH_dom"/>
</dbReference>
<gene>
    <name evidence="4" type="primary">paaN</name>
    <name evidence="4" type="ORF">OIE73_19190</name>
</gene>
<dbReference type="InterPro" id="IPR016162">
    <property type="entry name" value="Ald_DH_N"/>
</dbReference>
<dbReference type="InterPro" id="IPR016163">
    <property type="entry name" value="Ald_DH_C"/>
</dbReference>
<dbReference type="PANTHER" id="PTHR42862">
    <property type="entry name" value="DELTA-1-PYRROLINE-5-CARBOXYLATE DEHYDROGENASE 1, ISOFORM A-RELATED"/>
    <property type="match status" value="1"/>
</dbReference>
<dbReference type="GeneID" id="91544740"/>
<evidence type="ECO:0000256" key="1">
    <source>
        <dbReference type="ARBA" id="ARBA00023002"/>
    </source>
</evidence>
<dbReference type="EMBL" id="CP109134">
    <property type="protein sequence ID" value="WSD07659.1"/>
    <property type="molecule type" value="Genomic_DNA"/>
</dbReference>
<proteinExistence type="predicted"/>
<reference evidence="4 5" key="1">
    <citation type="submission" date="2022-10" db="EMBL/GenBank/DDBJ databases">
        <title>The complete genomes of actinobacterial strains from the NBC collection.</title>
        <authorList>
            <person name="Joergensen T.S."/>
            <person name="Alvarez Arevalo M."/>
            <person name="Sterndorff E.B."/>
            <person name="Faurdal D."/>
            <person name="Vuksanovic O."/>
            <person name="Mourched A.-S."/>
            <person name="Charusanti P."/>
            <person name="Shaw S."/>
            <person name="Blin K."/>
            <person name="Weber T."/>
        </authorList>
    </citation>
    <scope>NUCLEOTIDE SEQUENCE [LARGE SCALE GENOMIC DNA]</scope>
    <source>
        <strain evidence="4 5">NBC 01753</strain>
    </source>
</reference>
<sequence>MAAEPTAQQLTAQHRPTLDRALEAIRTRAYWSPHPEHPKAYGENGSLDLAAGKAAFDALLGTRLDLDQPGTDDWVGGETSPYGVELGVSYPHADLDVLLPAMRAGMRAWRDAGAETRAMVCLEILKRISDRTPEFAHAVMHTSGQAFMMAFQAGGPHAQDRGLEAVAYAYAEQVRTPDTAEWTKPQGKRDPLALTKRFTPVPRGIGLVVGCNTFPTWNGYPGLFASLATGNAVLVKPHPRAVLPLALTVQVARQVLAEAGFDPNLVALAAERPGEGIAKTLATRPEIRIVDYTGSTEFGDWLEANARQAQVYTEKAGVNTVVVESAGDYQGMLANLAFSLSLYSGQMCTTPQNLLIPRDGITTDQGPKSFDEVVADLAQAVDGLLGDDTRAAGLLGALVNPGVKDRLEAAGGLGEVALASRAIAHPEFPDAVVRTPVIVKLDGAKPDAEAAYMSECFGPVSFAVAVDSATDAAELLRRTVREKGAMTVGAYTTSPEFEEQVREVCLEEAAQLSLNLTGGVYVNQTAAFSDFHGSGGNPAANAALTDAAFVANRFRVVEVRQEA</sequence>
<dbReference type="InterPro" id="IPR011975">
    <property type="entry name" value="PaaN_2"/>
</dbReference>
<organism evidence="4 5">
    <name type="scientific">Streptomyces hirsutus</name>
    <dbReference type="NCBI Taxonomy" id="35620"/>
    <lineage>
        <taxon>Bacteria</taxon>
        <taxon>Bacillati</taxon>
        <taxon>Actinomycetota</taxon>
        <taxon>Actinomycetes</taxon>
        <taxon>Kitasatosporales</taxon>
        <taxon>Streptomycetaceae</taxon>
        <taxon>Streptomyces</taxon>
    </lineage>
</organism>
<dbReference type="Gene3D" id="3.40.309.10">
    <property type="entry name" value="Aldehyde Dehydrogenase, Chain A, domain 2"/>
    <property type="match status" value="1"/>
</dbReference>
<dbReference type="Proteomes" id="UP001335325">
    <property type="component" value="Chromosome"/>
</dbReference>
<dbReference type="NCBIfam" id="TIGR02288">
    <property type="entry name" value="PaaN_2"/>
    <property type="match status" value="1"/>
</dbReference>
<keyword evidence="1" id="KW-0560">Oxidoreductase</keyword>
<dbReference type="Pfam" id="PF00171">
    <property type="entry name" value="Aldedh"/>
    <property type="match status" value="1"/>
</dbReference>
<evidence type="ECO:0000256" key="2">
    <source>
        <dbReference type="ARBA" id="ARBA00023027"/>
    </source>
</evidence>
<dbReference type="Gene3D" id="3.40.605.10">
    <property type="entry name" value="Aldehyde Dehydrogenase, Chain A, domain 1"/>
    <property type="match status" value="1"/>
</dbReference>
<dbReference type="InterPro" id="IPR016161">
    <property type="entry name" value="Ald_DH/histidinol_DH"/>
</dbReference>
<dbReference type="SUPFAM" id="SSF53720">
    <property type="entry name" value="ALDH-like"/>
    <property type="match status" value="1"/>
</dbReference>